<keyword evidence="5" id="KW-0378">Hydrolase</keyword>
<dbReference type="InterPro" id="IPR041373">
    <property type="entry name" value="RT_RNaseH"/>
</dbReference>
<evidence type="ECO:0000256" key="5">
    <source>
        <dbReference type="ARBA" id="ARBA00022801"/>
    </source>
</evidence>
<dbReference type="AlphaFoldDB" id="A0A2C6KFQ9"/>
<dbReference type="PANTHER" id="PTHR37984:SF5">
    <property type="entry name" value="PROTEIN NYNRIN-LIKE"/>
    <property type="match status" value="1"/>
</dbReference>
<evidence type="ECO:0000256" key="3">
    <source>
        <dbReference type="ARBA" id="ARBA00022722"/>
    </source>
</evidence>
<dbReference type="GO" id="GO:0004519">
    <property type="term" value="F:endonuclease activity"/>
    <property type="evidence" value="ECO:0007669"/>
    <property type="project" value="UniProtKB-KW"/>
</dbReference>
<comment type="caution">
    <text evidence="9">The sequence shown here is derived from an EMBL/GenBank/DDBJ whole genome shotgun (WGS) entry which is preliminary data.</text>
</comment>
<proteinExistence type="predicted"/>
<keyword evidence="1" id="KW-0808">Transferase</keyword>
<sequence length="252" mass="29302">MFHPAYESELLAIVYSLIKWKHFIGTRLVTIETDYATLGRMLTQKKVTTRLGYWLDKLADFNFRVIYKPGKQNLVADALSRRPDYLEKVNSLFELRYNDRGERRGNESTNRSDWTKAYNLGEDFREIVEVCKALGTDRNMGSNVPVIEEGREYCWEGDLLRVKITEGWKLCTPTKEKRLEVLQGFHDHCLAGHPGIEKTTSDIERIFWWPNMRSDIEKYVKSCAACAQGKAAYTKYGRLLCPLLSELWLCPE</sequence>
<dbReference type="SUPFAM" id="SSF56672">
    <property type="entry name" value="DNA/RNA polymerases"/>
    <property type="match status" value="1"/>
</dbReference>
<dbReference type="InterPro" id="IPR041588">
    <property type="entry name" value="Integrase_H2C2"/>
</dbReference>
<gene>
    <name evidence="9" type="ORF">CSUI_010945</name>
</gene>
<evidence type="ECO:0000313" key="10">
    <source>
        <dbReference type="Proteomes" id="UP000221165"/>
    </source>
</evidence>
<evidence type="ECO:0000256" key="6">
    <source>
        <dbReference type="ARBA" id="ARBA00022918"/>
    </source>
</evidence>
<organism evidence="9 10">
    <name type="scientific">Cystoisospora suis</name>
    <dbReference type="NCBI Taxonomy" id="483139"/>
    <lineage>
        <taxon>Eukaryota</taxon>
        <taxon>Sar</taxon>
        <taxon>Alveolata</taxon>
        <taxon>Apicomplexa</taxon>
        <taxon>Conoidasida</taxon>
        <taxon>Coccidia</taxon>
        <taxon>Eucoccidiorida</taxon>
        <taxon>Eimeriorina</taxon>
        <taxon>Sarcocystidae</taxon>
        <taxon>Cystoisospora</taxon>
    </lineage>
</organism>
<dbReference type="InterPro" id="IPR043502">
    <property type="entry name" value="DNA/RNA_pol_sf"/>
</dbReference>
<dbReference type="GO" id="GO:0016787">
    <property type="term" value="F:hydrolase activity"/>
    <property type="evidence" value="ECO:0007669"/>
    <property type="project" value="UniProtKB-KW"/>
</dbReference>
<name>A0A2C6KFQ9_9APIC</name>
<protein>
    <submittedName>
        <fullName evidence="9">Retrotransposable element tf2 kDa protein type 1</fullName>
    </submittedName>
</protein>
<keyword evidence="6" id="KW-0695">RNA-directed DNA polymerase</keyword>
<evidence type="ECO:0000256" key="2">
    <source>
        <dbReference type="ARBA" id="ARBA00022695"/>
    </source>
</evidence>
<dbReference type="VEuPathDB" id="ToxoDB:CSUI_010945"/>
<dbReference type="PANTHER" id="PTHR37984">
    <property type="entry name" value="PROTEIN CBG26694"/>
    <property type="match status" value="1"/>
</dbReference>
<evidence type="ECO:0000259" key="8">
    <source>
        <dbReference type="Pfam" id="PF17921"/>
    </source>
</evidence>
<dbReference type="RefSeq" id="XP_067916978.1">
    <property type="nucleotide sequence ID" value="XM_068071046.1"/>
</dbReference>
<feature type="domain" description="Reverse transcriptase RNase H-like" evidence="7">
    <location>
        <begin position="4"/>
        <end position="61"/>
    </location>
</feature>
<dbReference type="CDD" id="cd09274">
    <property type="entry name" value="RNase_HI_RT_Ty3"/>
    <property type="match status" value="1"/>
</dbReference>
<keyword evidence="3" id="KW-0540">Nuclease</keyword>
<dbReference type="FunFam" id="1.10.340.70:FF:000001">
    <property type="entry name" value="Retrovirus-related Pol polyprotein from transposon gypsy-like Protein"/>
    <property type="match status" value="1"/>
</dbReference>
<evidence type="ECO:0000256" key="4">
    <source>
        <dbReference type="ARBA" id="ARBA00022759"/>
    </source>
</evidence>
<keyword evidence="2" id="KW-0548">Nucleotidyltransferase</keyword>
<keyword evidence="4" id="KW-0255">Endonuclease</keyword>
<dbReference type="GeneID" id="94434257"/>
<reference evidence="9 10" key="1">
    <citation type="journal article" date="2017" name="Int. J. Parasitol.">
        <title>The genome of the protozoan parasite Cystoisospora suis and a reverse vaccinology approach to identify vaccine candidates.</title>
        <authorList>
            <person name="Palmieri N."/>
            <person name="Shrestha A."/>
            <person name="Ruttkowski B."/>
            <person name="Beck T."/>
            <person name="Vogl C."/>
            <person name="Tomley F."/>
            <person name="Blake D.P."/>
            <person name="Joachim A."/>
        </authorList>
    </citation>
    <scope>NUCLEOTIDE SEQUENCE [LARGE SCALE GENOMIC DNA]</scope>
    <source>
        <strain evidence="9 10">Wien I</strain>
    </source>
</reference>
<accession>A0A2C6KFQ9</accession>
<dbReference type="Proteomes" id="UP000221165">
    <property type="component" value="Unassembled WGS sequence"/>
</dbReference>
<evidence type="ECO:0000259" key="7">
    <source>
        <dbReference type="Pfam" id="PF17917"/>
    </source>
</evidence>
<dbReference type="Pfam" id="PF17917">
    <property type="entry name" value="RT_RNaseH"/>
    <property type="match status" value="1"/>
</dbReference>
<keyword evidence="10" id="KW-1185">Reference proteome</keyword>
<dbReference type="GO" id="GO:0003964">
    <property type="term" value="F:RNA-directed DNA polymerase activity"/>
    <property type="evidence" value="ECO:0007669"/>
    <property type="project" value="UniProtKB-KW"/>
</dbReference>
<feature type="domain" description="Integrase zinc-binding" evidence="8">
    <location>
        <begin position="174"/>
        <end position="231"/>
    </location>
</feature>
<evidence type="ECO:0000256" key="1">
    <source>
        <dbReference type="ARBA" id="ARBA00022679"/>
    </source>
</evidence>
<dbReference type="OrthoDB" id="2013610at2759"/>
<dbReference type="Gene3D" id="1.10.340.70">
    <property type="match status" value="1"/>
</dbReference>
<dbReference type="EMBL" id="MIGC01008963">
    <property type="protein sequence ID" value="PHJ15244.1"/>
    <property type="molecule type" value="Genomic_DNA"/>
</dbReference>
<dbReference type="InterPro" id="IPR050951">
    <property type="entry name" value="Retrovirus_Pol_polyprotein"/>
</dbReference>
<dbReference type="Pfam" id="PF17921">
    <property type="entry name" value="Integrase_H2C2"/>
    <property type="match status" value="1"/>
</dbReference>
<evidence type="ECO:0000313" key="9">
    <source>
        <dbReference type="EMBL" id="PHJ15244.1"/>
    </source>
</evidence>